<organism evidence="1 2">
    <name type="scientific">Campylobacter geochelonis</name>
    <dbReference type="NCBI Taxonomy" id="1780362"/>
    <lineage>
        <taxon>Bacteria</taxon>
        <taxon>Pseudomonadati</taxon>
        <taxon>Campylobacterota</taxon>
        <taxon>Epsilonproteobacteria</taxon>
        <taxon>Campylobacterales</taxon>
        <taxon>Campylobacteraceae</taxon>
        <taxon>Campylobacter</taxon>
    </lineage>
</organism>
<accession>A0A128EBM9</accession>
<reference evidence="1 2" key="1">
    <citation type="submission" date="2016-02" db="EMBL/GenBank/DDBJ databases">
        <authorList>
            <consortium name="Pathogen Informatics"/>
        </authorList>
    </citation>
    <scope>NUCLEOTIDE SEQUENCE [LARGE SCALE GENOMIC DNA]</scope>
    <source>
        <strain evidence="1 2">RC20</strain>
    </source>
</reference>
<dbReference type="RefSeq" id="WP_075539950.1">
    <property type="nucleotide sequence ID" value="NZ_CP053844.1"/>
</dbReference>
<sequence length="122" mass="14027">MKLLLLFSHSLTNEQIKDAKNSLKITEFISLPQDLQGRFSQVPAELESLDEFAKPFYEFIKASATKGDFVLVQGDFGLSYKLVEFCKRANLKPVYATTKRDVVIDEDGVKKSIFKHVKFREY</sequence>
<dbReference type="OrthoDB" id="9811802at2"/>
<dbReference type="NCBIfam" id="NF040559">
    <property type="entry name" value="CAS_Csx20"/>
    <property type="match status" value="1"/>
</dbReference>
<evidence type="ECO:0000313" key="1">
    <source>
        <dbReference type="EMBL" id="CZE46370.1"/>
    </source>
</evidence>
<dbReference type="EMBL" id="FIZP01000001">
    <property type="protein sequence ID" value="CZE46370.1"/>
    <property type="molecule type" value="Genomic_DNA"/>
</dbReference>
<evidence type="ECO:0000313" key="2">
    <source>
        <dbReference type="Proteomes" id="UP000069632"/>
    </source>
</evidence>
<name>A0A128EBM9_9BACT</name>
<dbReference type="InterPro" id="IPR049811">
    <property type="entry name" value="MJ1673-like_dom"/>
</dbReference>
<proteinExistence type="predicted"/>
<keyword evidence="2" id="KW-1185">Reference proteome</keyword>
<gene>
    <name evidence="1" type="ORF">ERS672216_00332</name>
</gene>
<dbReference type="AlphaFoldDB" id="A0A128EBM9"/>
<protein>
    <submittedName>
        <fullName evidence="1">Uncharacterized protein</fullName>
    </submittedName>
</protein>
<dbReference type="Proteomes" id="UP000069632">
    <property type="component" value="Unassembled WGS sequence"/>
</dbReference>